<dbReference type="OrthoDB" id="245717at2"/>
<keyword evidence="2" id="KW-0472">Membrane</keyword>
<dbReference type="Pfam" id="PF20244">
    <property type="entry name" value="DUF6599"/>
    <property type="match status" value="1"/>
</dbReference>
<dbReference type="AlphaFoldDB" id="A0A1U7CYY5"/>
<dbReference type="KEGG" id="pbor:BSF38_05695"/>
<evidence type="ECO:0000313" key="3">
    <source>
        <dbReference type="EMBL" id="APW64103.1"/>
    </source>
</evidence>
<sequence length="563" mass="59556">MDVANLWTKFTAELADDPLLTISLAAALAAFASTPIAVAVLGRMDWFKARRGRVLQRPSFVSIIVGTMLVMSIPATFAALVLKSRHFDENRYEFDPNRTWSVLDQGKGFNTLKEADAAVKQEMERLALERKNLVNGVKKLDQAMLALRASAGTSAAVAQAIPNVLESLAQLRQSINLDGPQQLMDFTAPPIDVRAAAAPAVSAPAVAATAIAPAPAPVNGLAPAQVDAELAAVPEPQKAIAAMLPLTDVPAGWVVEKSGDKYIETFNADNLYEKIDGRAESFLQYGVKGMAYTYYHPANDDSKEVQLYVFEMADPLRALGKFGSEKPDENQSIALGDGGYTSAGSTFLYAGKYYTQLVSTQDDPKFAAFALEIARRVAAKQKPGSPAPAPALAASSASPAPATTPTAAATKPADVKPAAAEMSPADYFALLPAGGRQNDPTYVPQDVFGYSFLSEVFMADYKEGDVGWQGFLRPYKDAKEAQAVLDRYVASVKEDGAEVKPLESEGADAMVAVSNIGLFDVVFRKGNTLAGANGATTAPPAEAFARALAKSLPDKVPAVGGGK</sequence>
<dbReference type="InterPro" id="IPR046534">
    <property type="entry name" value="DUF6599"/>
</dbReference>
<evidence type="ECO:0000256" key="2">
    <source>
        <dbReference type="SAM" id="Phobius"/>
    </source>
</evidence>
<feature type="transmembrane region" description="Helical" evidence="2">
    <location>
        <begin position="61"/>
        <end position="82"/>
    </location>
</feature>
<proteinExistence type="predicted"/>
<accession>A0A1U7CYY5</accession>
<dbReference type="STRING" id="1387353.BSF38_05695"/>
<gene>
    <name evidence="3" type="ORF">BSF38_05695</name>
</gene>
<reference evidence="4" key="1">
    <citation type="submission" date="2016-12" db="EMBL/GenBank/DDBJ databases">
        <title>Comparative genomics of four Isosphaeraceae planctomycetes: a common pool of plasmids and glycoside hydrolase genes.</title>
        <authorList>
            <person name="Ivanova A."/>
        </authorList>
    </citation>
    <scope>NUCLEOTIDE SEQUENCE [LARGE SCALE GENOMIC DNA]</scope>
    <source>
        <strain evidence="4">PX4</strain>
    </source>
</reference>
<keyword evidence="2" id="KW-0812">Transmembrane</keyword>
<feature type="compositionally biased region" description="Low complexity" evidence="1">
    <location>
        <begin position="390"/>
        <end position="416"/>
    </location>
</feature>
<keyword evidence="2" id="KW-1133">Transmembrane helix</keyword>
<keyword evidence="4" id="KW-1185">Reference proteome</keyword>
<feature type="transmembrane region" description="Helical" evidence="2">
    <location>
        <begin position="20"/>
        <end position="41"/>
    </location>
</feature>
<name>A0A1U7CYY5_9BACT</name>
<dbReference type="Proteomes" id="UP000186309">
    <property type="component" value="Chromosome"/>
</dbReference>
<evidence type="ECO:0000256" key="1">
    <source>
        <dbReference type="SAM" id="MobiDB-lite"/>
    </source>
</evidence>
<evidence type="ECO:0000313" key="4">
    <source>
        <dbReference type="Proteomes" id="UP000186309"/>
    </source>
</evidence>
<feature type="region of interest" description="Disordered" evidence="1">
    <location>
        <begin position="382"/>
        <end position="416"/>
    </location>
</feature>
<protein>
    <submittedName>
        <fullName evidence="3">Uncharacterized protein</fullName>
    </submittedName>
</protein>
<organism evidence="3 4">
    <name type="scientific">Paludisphaera borealis</name>
    <dbReference type="NCBI Taxonomy" id="1387353"/>
    <lineage>
        <taxon>Bacteria</taxon>
        <taxon>Pseudomonadati</taxon>
        <taxon>Planctomycetota</taxon>
        <taxon>Planctomycetia</taxon>
        <taxon>Isosphaerales</taxon>
        <taxon>Isosphaeraceae</taxon>
        <taxon>Paludisphaera</taxon>
    </lineage>
</organism>
<dbReference type="EMBL" id="CP019082">
    <property type="protein sequence ID" value="APW64103.1"/>
    <property type="molecule type" value="Genomic_DNA"/>
</dbReference>